<accession>A0ABN7WPF9</accession>
<feature type="non-terminal residue" evidence="1">
    <location>
        <position position="1"/>
    </location>
</feature>
<gene>
    <name evidence="1" type="ORF">GMARGA_LOCUS33060</name>
</gene>
<sequence length="113" mass="12850">EGETMVFDIGRDNIRVKVEGLNEDVARVILVNENESPINTTENVEFLNKSTKNGISPVDVKGQKSYLITWINSYELYVDNQKIFGLEAQRGHVQIESSLRIRSLASYFVKKDS</sequence>
<reference evidence="1 2" key="1">
    <citation type="submission" date="2021-06" db="EMBL/GenBank/DDBJ databases">
        <authorList>
            <person name="Kallberg Y."/>
            <person name="Tangrot J."/>
            <person name="Rosling A."/>
        </authorList>
    </citation>
    <scope>NUCLEOTIDE SEQUENCE [LARGE SCALE GENOMIC DNA]</scope>
    <source>
        <strain evidence="1 2">120-4 pot B 10/14</strain>
    </source>
</reference>
<dbReference type="Proteomes" id="UP000789901">
    <property type="component" value="Unassembled WGS sequence"/>
</dbReference>
<proteinExistence type="predicted"/>
<evidence type="ECO:0000313" key="2">
    <source>
        <dbReference type="Proteomes" id="UP000789901"/>
    </source>
</evidence>
<keyword evidence="2" id="KW-1185">Reference proteome</keyword>
<organism evidence="1 2">
    <name type="scientific">Gigaspora margarita</name>
    <dbReference type="NCBI Taxonomy" id="4874"/>
    <lineage>
        <taxon>Eukaryota</taxon>
        <taxon>Fungi</taxon>
        <taxon>Fungi incertae sedis</taxon>
        <taxon>Mucoromycota</taxon>
        <taxon>Glomeromycotina</taxon>
        <taxon>Glomeromycetes</taxon>
        <taxon>Diversisporales</taxon>
        <taxon>Gigasporaceae</taxon>
        <taxon>Gigaspora</taxon>
    </lineage>
</organism>
<name>A0ABN7WPF9_GIGMA</name>
<comment type="caution">
    <text evidence="1">The sequence shown here is derived from an EMBL/GenBank/DDBJ whole genome shotgun (WGS) entry which is preliminary data.</text>
</comment>
<dbReference type="EMBL" id="CAJVQB010053666">
    <property type="protein sequence ID" value="CAG8836481.1"/>
    <property type="molecule type" value="Genomic_DNA"/>
</dbReference>
<evidence type="ECO:0000313" key="1">
    <source>
        <dbReference type="EMBL" id="CAG8836481.1"/>
    </source>
</evidence>
<protein>
    <submittedName>
        <fullName evidence="1">39398_t:CDS:1</fullName>
    </submittedName>
</protein>